<evidence type="ECO:0000313" key="2">
    <source>
        <dbReference type="Proteomes" id="UP001138540"/>
    </source>
</evidence>
<dbReference type="Pfam" id="PF10109">
    <property type="entry name" value="Phage_TAC_7"/>
    <property type="match status" value="1"/>
</dbReference>
<dbReference type="EMBL" id="JACHKA010000001">
    <property type="protein sequence ID" value="MBB5985321.1"/>
    <property type="molecule type" value="Genomic_DNA"/>
</dbReference>
<organism evidence="1 2">
    <name type="scientific">Sphingobium lignivorans</name>
    <dbReference type="NCBI Taxonomy" id="2735886"/>
    <lineage>
        <taxon>Bacteria</taxon>
        <taxon>Pseudomonadati</taxon>
        <taxon>Pseudomonadota</taxon>
        <taxon>Alphaproteobacteria</taxon>
        <taxon>Sphingomonadales</taxon>
        <taxon>Sphingomonadaceae</taxon>
        <taxon>Sphingobium</taxon>
    </lineage>
</organism>
<evidence type="ECO:0000313" key="1">
    <source>
        <dbReference type="EMBL" id="MBB5985321.1"/>
    </source>
</evidence>
<dbReference type="InterPro" id="IPR019289">
    <property type="entry name" value="Phage_tail_E/E"/>
</dbReference>
<name>A0ABR6NDJ3_9SPHN</name>
<proteinExistence type="predicted"/>
<sequence length="106" mass="11474">MADQSTTPIFKEVPLETPIRRGDTTISTVKVRKPRAGELRGLTLQAIGQSDVNALLTLIPRISDPVLVDHEVAALEVEDLAAFGSAIFDFFLTAGQRQKISELLGS</sequence>
<gene>
    <name evidence="1" type="ORF">HNP60_001295</name>
</gene>
<accession>A0ABR6NDJ3</accession>
<dbReference type="RefSeq" id="WP_184151556.1">
    <property type="nucleotide sequence ID" value="NZ_JACHKA010000001.1"/>
</dbReference>
<keyword evidence="2" id="KW-1185">Reference proteome</keyword>
<comment type="caution">
    <text evidence="1">The sequence shown here is derived from an EMBL/GenBank/DDBJ whole genome shotgun (WGS) entry which is preliminary data.</text>
</comment>
<evidence type="ECO:0008006" key="3">
    <source>
        <dbReference type="Google" id="ProtNLM"/>
    </source>
</evidence>
<dbReference type="Proteomes" id="UP001138540">
    <property type="component" value="Unassembled WGS sequence"/>
</dbReference>
<protein>
    <recommendedName>
        <fullName evidence="3">Phage tail assembly protein</fullName>
    </recommendedName>
</protein>
<reference evidence="1 2" key="1">
    <citation type="submission" date="2020-08" db="EMBL/GenBank/DDBJ databases">
        <title>Exploring microbial biodiversity for novel pathways involved in the catabolism of aromatic compounds derived from lignin.</title>
        <authorList>
            <person name="Elkins J."/>
        </authorList>
    </citation>
    <scope>NUCLEOTIDE SEQUENCE [LARGE SCALE GENOMIC DNA]</scope>
    <source>
        <strain evidence="1 2">B1D3A</strain>
    </source>
</reference>